<dbReference type="Pfam" id="PF00271">
    <property type="entry name" value="Helicase_C"/>
    <property type="match status" value="1"/>
</dbReference>
<evidence type="ECO:0000259" key="10">
    <source>
        <dbReference type="PROSITE" id="PS51194"/>
    </source>
</evidence>
<dbReference type="InterPro" id="IPR044742">
    <property type="entry name" value="DEAD/DEAH_RhlB"/>
</dbReference>
<comment type="similarity">
    <text evidence="5 7">Belongs to the DEAD box helicase family.</text>
</comment>
<sequence length="505" mass="55768">MTPDPAADADDELDDAAPPHADPDADLDLDAEPPEHELPPETDPAVTYADMKLMRPLFDAVSRAGYIHPTPVQEAVIPVAMKGQDVIGQAQTGTGKTAAFLLPFMNRWRPHNLKGPIGLVMTPTRELALQIATEADKLAPSKRFRTVAVYGGAKMGKQLDGLSRGCDLVVGTPGRMLDHLSRGSMDLKDVKFVVLDEADRMLDIGFRPDIERILRRCPLTRQTLLMSATVPEPIKKLVHRYMTNPVHLQMTPEVMTVDKIRQSYFTVDKHKKFELLVKVVEREQPRQALIFVERKRWADDLYRGLKRVVRGAAVIHGDLPQGQREKIMAAFRTGEIKFLIATDVMSRGIDVEGLSHVINFDLPQDIESYVHRIGRTGRIGRDGIAISFSTPEQGGLLTDIEVMINRLIEQDEVPGGPWYTAVRRSERTADVTTGNADVARAATQVLRNDDGWGIDEQDLEGGKLGVAEGEAPPRDPDMPAGPAAGAPAAKKPVFGKRGKRYSERL</sequence>
<dbReference type="Pfam" id="PF00270">
    <property type="entry name" value="DEAD"/>
    <property type="match status" value="1"/>
</dbReference>
<evidence type="ECO:0000256" key="7">
    <source>
        <dbReference type="RuleBase" id="RU000492"/>
    </source>
</evidence>
<evidence type="ECO:0000256" key="2">
    <source>
        <dbReference type="ARBA" id="ARBA00022801"/>
    </source>
</evidence>
<keyword evidence="4 7" id="KW-0067">ATP-binding</keyword>
<keyword evidence="3 7" id="KW-0347">Helicase</keyword>
<evidence type="ECO:0000313" key="13">
    <source>
        <dbReference type="Proteomes" id="UP000319576"/>
    </source>
</evidence>
<dbReference type="GO" id="GO:0005524">
    <property type="term" value="F:ATP binding"/>
    <property type="evidence" value="ECO:0007669"/>
    <property type="project" value="UniProtKB-KW"/>
</dbReference>
<dbReference type="GO" id="GO:0005829">
    <property type="term" value="C:cytosol"/>
    <property type="evidence" value="ECO:0007669"/>
    <property type="project" value="TreeGrafter"/>
</dbReference>
<organism evidence="12 13">
    <name type="scientific">Urbifossiella limnaea</name>
    <dbReference type="NCBI Taxonomy" id="2528023"/>
    <lineage>
        <taxon>Bacteria</taxon>
        <taxon>Pseudomonadati</taxon>
        <taxon>Planctomycetota</taxon>
        <taxon>Planctomycetia</taxon>
        <taxon>Gemmatales</taxon>
        <taxon>Gemmataceae</taxon>
        <taxon>Urbifossiella</taxon>
    </lineage>
</organism>
<dbReference type="AlphaFoldDB" id="A0A517Y2N3"/>
<dbReference type="SUPFAM" id="SSF52540">
    <property type="entry name" value="P-loop containing nucleoside triphosphate hydrolases"/>
    <property type="match status" value="1"/>
</dbReference>
<evidence type="ECO:0000256" key="8">
    <source>
        <dbReference type="SAM" id="MobiDB-lite"/>
    </source>
</evidence>
<evidence type="ECO:0000256" key="4">
    <source>
        <dbReference type="ARBA" id="ARBA00022840"/>
    </source>
</evidence>
<feature type="region of interest" description="Disordered" evidence="8">
    <location>
        <begin position="449"/>
        <end position="505"/>
    </location>
</feature>
<evidence type="ECO:0000256" key="6">
    <source>
        <dbReference type="PROSITE-ProRule" id="PRU00552"/>
    </source>
</evidence>
<dbReference type="EC" id="3.6.4.13" evidence="12"/>
<accession>A0A517Y2N3</accession>
<dbReference type="PROSITE" id="PS00039">
    <property type="entry name" value="DEAD_ATP_HELICASE"/>
    <property type="match status" value="1"/>
</dbReference>
<dbReference type="CDD" id="cd18787">
    <property type="entry name" value="SF2_C_DEAD"/>
    <property type="match status" value="1"/>
</dbReference>
<dbReference type="InterPro" id="IPR014014">
    <property type="entry name" value="RNA_helicase_DEAD_Q_motif"/>
</dbReference>
<dbReference type="Proteomes" id="UP000319576">
    <property type="component" value="Chromosome"/>
</dbReference>
<evidence type="ECO:0000313" key="12">
    <source>
        <dbReference type="EMBL" id="QDU24053.1"/>
    </source>
</evidence>
<dbReference type="EMBL" id="CP036273">
    <property type="protein sequence ID" value="QDU24053.1"/>
    <property type="molecule type" value="Genomic_DNA"/>
</dbReference>
<feature type="short sequence motif" description="Q motif" evidence="6">
    <location>
        <begin position="46"/>
        <end position="74"/>
    </location>
</feature>
<evidence type="ECO:0000256" key="5">
    <source>
        <dbReference type="ARBA" id="ARBA00038437"/>
    </source>
</evidence>
<feature type="domain" description="DEAD-box RNA helicase Q" evidence="11">
    <location>
        <begin position="46"/>
        <end position="74"/>
    </location>
</feature>
<dbReference type="InterPro" id="IPR000629">
    <property type="entry name" value="RNA-helicase_DEAD-box_CS"/>
</dbReference>
<name>A0A517Y2N3_9BACT</name>
<dbReference type="SMART" id="SM00490">
    <property type="entry name" value="HELICc"/>
    <property type="match status" value="1"/>
</dbReference>
<gene>
    <name evidence="12" type="primary">cshA_2</name>
    <name evidence="12" type="ORF">ETAA1_60640</name>
</gene>
<dbReference type="RefSeq" id="WP_238389325.1">
    <property type="nucleotide sequence ID" value="NZ_CP036273.1"/>
</dbReference>
<dbReference type="InterPro" id="IPR014001">
    <property type="entry name" value="Helicase_ATP-bd"/>
</dbReference>
<dbReference type="Gene3D" id="3.40.50.300">
    <property type="entry name" value="P-loop containing nucleotide triphosphate hydrolases"/>
    <property type="match status" value="2"/>
</dbReference>
<dbReference type="GO" id="GO:0003676">
    <property type="term" value="F:nucleic acid binding"/>
    <property type="evidence" value="ECO:0007669"/>
    <property type="project" value="InterPro"/>
</dbReference>
<dbReference type="PROSITE" id="PS51192">
    <property type="entry name" value="HELICASE_ATP_BIND_1"/>
    <property type="match status" value="1"/>
</dbReference>
<evidence type="ECO:0000259" key="9">
    <source>
        <dbReference type="PROSITE" id="PS51192"/>
    </source>
</evidence>
<proteinExistence type="inferred from homology"/>
<dbReference type="GO" id="GO:0016787">
    <property type="term" value="F:hydrolase activity"/>
    <property type="evidence" value="ECO:0007669"/>
    <property type="project" value="UniProtKB-KW"/>
</dbReference>
<dbReference type="PROSITE" id="PS51194">
    <property type="entry name" value="HELICASE_CTER"/>
    <property type="match status" value="1"/>
</dbReference>
<dbReference type="CDD" id="cd00268">
    <property type="entry name" value="DEADc"/>
    <property type="match status" value="1"/>
</dbReference>
<evidence type="ECO:0000256" key="1">
    <source>
        <dbReference type="ARBA" id="ARBA00022741"/>
    </source>
</evidence>
<feature type="compositionally biased region" description="Low complexity" evidence="8">
    <location>
        <begin position="478"/>
        <end position="492"/>
    </location>
</feature>
<protein>
    <submittedName>
        <fullName evidence="12">DEAD-box ATP-dependent RNA helicase CshA</fullName>
        <ecNumber evidence="12">3.6.4.13</ecNumber>
    </submittedName>
</protein>
<dbReference type="PROSITE" id="PS51195">
    <property type="entry name" value="Q_MOTIF"/>
    <property type="match status" value="1"/>
</dbReference>
<dbReference type="PANTHER" id="PTHR47959:SF1">
    <property type="entry name" value="ATP-DEPENDENT RNA HELICASE DBPA"/>
    <property type="match status" value="1"/>
</dbReference>
<keyword evidence="1 7" id="KW-0547">Nucleotide-binding</keyword>
<dbReference type="GO" id="GO:0003724">
    <property type="term" value="F:RNA helicase activity"/>
    <property type="evidence" value="ECO:0007669"/>
    <property type="project" value="UniProtKB-EC"/>
</dbReference>
<dbReference type="PANTHER" id="PTHR47959">
    <property type="entry name" value="ATP-DEPENDENT RNA HELICASE RHLE-RELATED"/>
    <property type="match status" value="1"/>
</dbReference>
<keyword evidence="13" id="KW-1185">Reference proteome</keyword>
<dbReference type="KEGG" id="uli:ETAA1_60640"/>
<dbReference type="InterPro" id="IPR050079">
    <property type="entry name" value="DEAD_box_RNA_helicase"/>
</dbReference>
<dbReference type="InterPro" id="IPR011545">
    <property type="entry name" value="DEAD/DEAH_box_helicase_dom"/>
</dbReference>
<evidence type="ECO:0000256" key="3">
    <source>
        <dbReference type="ARBA" id="ARBA00022806"/>
    </source>
</evidence>
<reference evidence="12 13" key="1">
    <citation type="submission" date="2019-02" db="EMBL/GenBank/DDBJ databases">
        <title>Deep-cultivation of Planctomycetes and their phenomic and genomic characterization uncovers novel biology.</title>
        <authorList>
            <person name="Wiegand S."/>
            <person name="Jogler M."/>
            <person name="Boedeker C."/>
            <person name="Pinto D."/>
            <person name="Vollmers J."/>
            <person name="Rivas-Marin E."/>
            <person name="Kohn T."/>
            <person name="Peeters S.H."/>
            <person name="Heuer A."/>
            <person name="Rast P."/>
            <person name="Oberbeckmann S."/>
            <person name="Bunk B."/>
            <person name="Jeske O."/>
            <person name="Meyerdierks A."/>
            <person name="Storesund J.E."/>
            <person name="Kallscheuer N."/>
            <person name="Luecker S."/>
            <person name="Lage O.M."/>
            <person name="Pohl T."/>
            <person name="Merkel B.J."/>
            <person name="Hornburger P."/>
            <person name="Mueller R.-W."/>
            <person name="Bruemmer F."/>
            <person name="Labrenz M."/>
            <person name="Spormann A.M."/>
            <person name="Op den Camp H."/>
            <person name="Overmann J."/>
            <person name="Amann R."/>
            <person name="Jetten M.S.M."/>
            <person name="Mascher T."/>
            <person name="Medema M.H."/>
            <person name="Devos D.P."/>
            <person name="Kaster A.-K."/>
            <person name="Ovreas L."/>
            <person name="Rohde M."/>
            <person name="Galperin M.Y."/>
            <person name="Jogler C."/>
        </authorList>
    </citation>
    <scope>NUCLEOTIDE SEQUENCE [LARGE SCALE GENOMIC DNA]</scope>
    <source>
        <strain evidence="12 13">ETA_A1</strain>
    </source>
</reference>
<keyword evidence="2 7" id="KW-0378">Hydrolase</keyword>
<dbReference type="InterPro" id="IPR027417">
    <property type="entry name" value="P-loop_NTPase"/>
</dbReference>
<feature type="domain" description="Helicase C-terminal" evidence="10">
    <location>
        <begin position="272"/>
        <end position="419"/>
    </location>
</feature>
<dbReference type="InterPro" id="IPR001650">
    <property type="entry name" value="Helicase_C-like"/>
</dbReference>
<dbReference type="SMART" id="SM00487">
    <property type="entry name" value="DEXDc"/>
    <property type="match status" value="1"/>
</dbReference>
<evidence type="ECO:0000259" key="11">
    <source>
        <dbReference type="PROSITE" id="PS51195"/>
    </source>
</evidence>
<feature type="region of interest" description="Disordered" evidence="8">
    <location>
        <begin position="1"/>
        <end position="44"/>
    </location>
</feature>
<feature type="domain" description="Helicase ATP-binding" evidence="9">
    <location>
        <begin position="77"/>
        <end position="248"/>
    </location>
</feature>